<feature type="region of interest" description="Disordered" evidence="1">
    <location>
        <begin position="34"/>
        <end position="60"/>
    </location>
</feature>
<dbReference type="Proteomes" id="UP000000763">
    <property type="component" value="Chromosome 3"/>
</dbReference>
<evidence type="ECO:0000313" key="3">
    <source>
        <dbReference type="Proteomes" id="UP000000763"/>
    </source>
</evidence>
<evidence type="ECO:0000313" key="2">
    <source>
        <dbReference type="EMBL" id="AAP21404.1"/>
    </source>
</evidence>
<name>Q84M65_ORYSJ</name>
<proteinExistence type="predicted"/>
<gene>
    <name evidence="2" type="primary">OSJNBa0059G06.23</name>
</gene>
<organism evidence="2 3">
    <name type="scientific">Oryza sativa subsp. japonica</name>
    <name type="common">Rice</name>
    <dbReference type="NCBI Taxonomy" id="39947"/>
    <lineage>
        <taxon>Eukaryota</taxon>
        <taxon>Viridiplantae</taxon>
        <taxon>Streptophyta</taxon>
        <taxon>Embryophyta</taxon>
        <taxon>Tracheophyta</taxon>
        <taxon>Spermatophyta</taxon>
        <taxon>Magnoliopsida</taxon>
        <taxon>Liliopsida</taxon>
        <taxon>Poales</taxon>
        <taxon>Poaceae</taxon>
        <taxon>BOP clade</taxon>
        <taxon>Oryzoideae</taxon>
        <taxon>Oryzeae</taxon>
        <taxon>Oryzinae</taxon>
        <taxon>Oryza</taxon>
        <taxon>Oryza sativa</taxon>
    </lineage>
</organism>
<reference evidence="3" key="2">
    <citation type="journal article" date="2008" name="Nucleic Acids Res.">
        <title>The rice annotation project database (RAP-DB): 2008 update.</title>
        <authorList>
            <consortium name="The rice annotation project (RAP)"/>
        </authorList>
    </citation>
    <scope>GENOME REANNOTATION</scope>
    <source>
        <strain evidence="3">cv. Nipponbare</strain>
    </source>
</reference>
<protein>
    <submittedName>
        <fullName evidence="2">Uncharacterized protein</fullName>
    </submittedName>
</protein>
<dbReference type="EMBL" id="AC096690">
    <property type="protein sequence ID" value="AAP21404.1"/>
    <property type="molecule type" value="Genomic_DNA"/>
</dbReference>
<accession>Q84M65</accession>
<evidence type="ECO:0000256" key="1">
    <source>
        <dbReference type="SAM" id="MobiDB-lite"/>
    </source>
</evidence>
<sequence>MGEHGMRAACGEPAEWVAKLDPHLCPWLLRLSATPVDRSPPRSPAPTPADGSEAAGRADVRGAEATVAALTGDQALYNGFGAAGMHGAAVMQPPTFGQE</sequence>
<reference evidence="3" key="1">
    <citation type="journal article" date="2005" name="Nature">
        <title>The map-based sequence of the rice genome.</title>
        <authorList>
            <consortium name="International rice genome sequencing project (IRGSP)"/>
            <person name="Matsumoto T."/>
            <person name="Wu J."/>
            <person name="Kanamori H."/>
            <person name="Katayose Y."/>
            <person name="Fujisawa M."/>
            <person name="Namiki N."/>
            <person name="Mizuno H."/>
            <person name="Yamamoto K."/>
            <person name="Antonio B.A."/>
            <person name="Baba T."/>
            <person name="Sakata K."/>
            <person name="Nagamura Y."/>
            <person name="Aoki H."/>
            <person name="Arikawa K."/>
            <person name="Arita K."/>
            <person name="Bito T."/>
            <person name="Chiden Y."/>
            <person name="Fujitsuka N."/>
            <person name="Fukunaka R."/>
            <person name="Hamada M."/>
            <person name="Harada C."/>
            <person name="Hayashi A."/>
            <person name="Hijishita S."/>
            <person name="Honda M."/>
            <person name="Hosokawa S."/>
            <person name="Ichikawa Y."/>
            <person name="Idonuma A."/>
            <person name="Iijima M."/>
            <person name="Ikeda M."/>
            <person name="Ikeno M."/>
            <person name="Ito K."/>
            <person name="Ito S."/>
            <person name="Ito T."/>
            <person name="Ito Y."/>
            <person name="Ito Y."/>
            <person name="Iwabuchi A."/>
            <person name="Kamiya K."/>
            <person name="Karasawa W."/>
            <person name="Kurita K."/>
            <person name="Katagiri S."/>
            <person name="Kikuta A."/>
            <person name="Kobayashi H."/>
            <person name="Kobayashi N."/>
            <person name="Machita K."/>
            <person name="Maehara T."/>
            <person name="Masukawa M."/>
            <person name="Mizubayashi T."/>
            <person name="Mukai Y."/>
            <person name="Nagasaki H."/>
            <person name="Nagata Y."/>
            <person name="Naito S."/>
            <person name="Nakashima M."/>
            <person name="Nakama Y."/>
            <person name="Nakamichi Y."/>
            <person name="Nakamura M."/>
            <person name="Meguro A."/>
            <person name="Negishi M."/>
            <person name="Ohta I."/>
            <person name="Ohta T."/>
            <person name="Okamoto M."/>
            <person name="Ono N."/>
            <person name="Saji S."/>
            <person name="Sakaguchi M."/>
            <person name="Sakai K."/>
            <person name="Shibata M."/>
            <person name="Shimokawa T."/>
            <person name="Song J."/>
            <person name="Takazaki Y."/>
            <person name="Terasawa K."/>
            <person name="Tsugane M."/>
            <person name="Tsuji K."/>
            <person name="Ueda S."/>
            <person name="Waki K."/>
            <person name="Yamagata H."/>
            <person name="Yamamoto M."/>
            <person name="Yamamoto S."/>
            <person name="Yamane H."/>
            <person name="Yoshiki S."/>
            <person name="Yoshihara R."/>
            <person name="Yukawa K."/>
            <person name="Zhong H."/>
            <person name="Yano M."/>
            <person name="Yuan Q."/>
            <person name="Ouyang S."/>
            <person name="Liu J."/>
            <person name="Jones K.M."/>
            <person name="Gansberger K."/>
            <person name="Moffat K."/>
            <person name="Hill J."/>
            <person name="Bera J."/>
            <person name="Fadrosh D."/>
            <person name="Jin S."/>
            <person name="Johri S."/>
            <person name="Kim M."/>
            <person name="Overton L."/>
            <person name="Reardon M."/>
            <person name="Tsitrin T."/>
            <person name="Vuong H."/>
            <person name="Weaver B."/>
            <person name="Ciecko A."/>
            <person name="Tallon L."/>
            <person name="Jackson J."/>
            <person name="Pai G."/>
            <person name="Aken S.V."/>
            <person name="Utterback T."/>
            <person name="Reidmuller S."/>
            <person name="Feldblyum T."/>
            <person name="Hsiao J."/>
            <person name="Zismann V."/>
            <person name="Iobst S."/>
            <person name="de Vazeille A.R."/>
            <person name="Buell C.R."/>
            <person name="Ying K."/>
            <person name="Li Y."/>
            <person name="Lu T."/>
            <person name="Huang Y."/>
            <person name="Zhao Q."/>
            <person name="Feng Q."/>
            <person name="Zhang L."/>
            <person name="Zhu J."/>
            <person name="Weng Q."/>
            <person name="Mu J."/>
            <person name="Lu Y."/>
            <person name="Fan D."/>
            <person name="Liu Y."/>
            <person name="Guan J."/>
            <person name="Zhang Y."/>
            <person name="Yu S."/>
            <person name="Liu X."/>
            <person name="Zhang Y."/>
            <person name="Hong G."/>
            <person name="Han B."/>
            <person name="Choisne N."/>
            <person name="Demange N."/>
            <person name="Orjeda G."/>
            <person name="Samain S."/>
            <person name="Cattolico L."/>
            <person name="Pelletier E."/>
            <person name="Couloux A."/>
            <person name="Segurens B."/>
            <person name="Wincker P."/>
            <person name="D'Hont A."/>
            <person name="Scarpelli C."/>
            <person name="Weissenbach J."/>
            <person name="Salanoubat M."/>
            <person name="Quetier F."/>
            <person name="Yu Y."/>
            <person name="Kim H.R."/>
            <person name="Rambo T."/>
            <person name="Currie J."/>
            <person name="Collura K."/>
            <person name="Luo M."/>
            <person name="Yang T."/>
            <person name="Ammiraju J.S.S."/>
            <person name="Engler F."/>
            <person name="Soderlund C."/>
            <person name="Wing R.A."/>
            <person name="Palmer L.E."/>
            <person name="de la Bastide M."/>
            <person name="Spiegel L."/>
            <person name="Nascimento L."/>
            <person name="Zutavern T."/>
            <person name="O'Shaughnessy A."/>
            <person name="Dike S."/>
            <person name="Dedhia N."/>
            <person name="Preston R."/>
            <person name="Balija V."/>
            <person name="McCombie W.R."/>
            <person name="Chow T."/>
            <person name="Chen H."/>
            <person name="Chung M."/>
            <person name="Chen C."/>
            <person name="Shaw J."/>
            <person name="Wu H."/>
            <person name="Hsiao K."/>
            <person name="Chao Y."/>
            <person name="Chu M."/>
            <person name="Cheng C."/>
            <person name="Hour A."/>
            <person name="Lee P."/>
            <person name="Lin S."/>
            <person name="Lin Y."/>
            <person name="Liou J."/>
            <person name="Liu S."/>
            <person name="Hsing Y."/>
            <person name="Raghuvanshi S."/>
            <person name="Mohanty A."/>
            <person name="Bharti A.K."/>
            <person name="Gaur A."/>
            <person name="Gupta V."/>
            <person name="Kumar D."/>
            <person name="Ravi V."/>
            <person name="Vij S."/>
            <person name="Kapur A."/>
            <person name="Khurana P."/>
            <person name="Khurana P."/>
            <person name="Khurana J.P."/>
            <person name="Tyagi A.K."/>
            <person name="Gaikwad K."/>
            <person name="Singh A."/>
            <person name="Dalal V."/>
            <person name="Srivastava S."/>
            <person name="Dixit A."/>
            <person name="Pal A.K."/>
            <person name="Ghazi I.A."/>
            <person name="Yadav M."/>
            <person name="Pandit A."/>
            <person name="Bhargava A."/>
            <person name="Sureshbabu K."/>
            <person name="Batra K."/>
            <person name="Sharma T.R."/>
            <person name="Mohapatra T."/>
            <person name="Singh N.K."/>
            <person name="Messing J."/>
            <person name="Nelson A.B."/>
            <person name="Fuks G."/>
            <person name="Kavchok S."/>
            <person name="Keizer G."/>
            <person name="Linton E."/>
            <person name="Llaca V."/>
            <person name="Song R."/>
            <person name="Tanyolac B."/>
            <person name="Young S."/>
            <person name="Ho-Il K."/>
            <person name="Hahn J.H."/>
            <person name="Sangsakoo G."/>
            <person name="Vanavichit A."/>
            <person name="de Mattos Luiz.A.T."/>
            <person name="Zimmer P.D."/>
            <person name="Malone G."/>
            <person name="Dellagostin O."/>
            <person name="de Oliveira A.C."/>
            <person name="Bevan M."/>
            <person name="Bancroft I."/>
            <person name="Minx P."/>
            <person name="Cordum H."/>
            <person name="Wilson R."/>
            <person name="Cheng Z."/>
            <person name="Jin W."/>
            <person name="Jiang J."/>
            <person name="Leong S.A."/>
            <person name="Iwama H."/>
            <person name="Gojobori T."/>
            <person name="Itoh T."/>
            <person name="Niimura Y."/>
            <person name="Fujii Y."/>
            <person name="Habara T."/>
            <person name="Sakai H."/>
            <person name="Sato Y."/>
            <person name="Wilson G."/>
            <person name="Kumar K."/>
            <person name="McCouch S."/>
            <person name="Juretic N."/>
            <person name="Hoen D."/>
            <person name="Wright S."/>
            <person name="Bruskiewich R."/>
            <person name="Bureau T."/>
            <person name="Miyao A."/>
            <person name="Hirochika H."/>
            <person name="Nishikawa T."/>
            <person name="Kadowaki K."/>
            <person name="Sugiura M."/>
            <person name="Burr B."/>
            <person name="Sasaki T."/>
        </authorList>
    </citation>
    <scope>NUCLEOTIDE SEQUENCE [LARGE SCALE GENOMIC DNA]</scope>
    <source>
        <strain evidence="3">cv. Nipponbare</strain>
    </source>
</reference>
<dbReference type="AlphaFoldDB" id="Q84M65"/>